<dbReference type="InterPro" id="IPR036265">
    <property type="entry name" value="HIT-like_sf"/>
</dbReference>
<dbReference type="InterPro" id="IPR011146">
    <property type="entry name" value="HIT-like"/>
</dbReference>
<keyword evidence="4" id="KW-1185">Reference proteome</keyword>
<feature type="domain" description="HIT" evidence="2">
    <location>
        <begin position="43"/>
        <end position="118"/>
    </location>
</feature>
<evidence type="ECO:0000256" key="1">
    <source>
        <dbReference type="PROSITE-ProRule" id="PRU00464"/>
    </source>
</evidence>
<dbReference type="Proteomes" id="UP001236723">
    <property type="component" value="Unassembled WGS sequence"/>
</dbReference>
<comment type="caution">
    <text evidence="3">The sequence shown here is derived from an EMBL/GenBank/DDBJ whole genome shotgun (WGS) entry which is preliminary data.</text>
</comment>
<sequence>MHIENCTLCNPDLEPNQQVVFSNDHCMFLQLNQAKERGVQLEGAGLIVPRNHRETVFDLTREEWEATYELLHKVKEHIDQHHHPQGYNIGWNCGGVGGQHIFHAHMHILPRYENEPLSGKGIRYMFKGDGNKRI</sequence>
<protein>
    <submittedName>
        <fullName evidence="3">Histidine triad (HIT) family protein</fullName>
    </submittedName>
</protein>
<evidence type="ECO:0000259" key="2">
    <source>
        <dbReference type="PROSITE" id="PS51084"/>
    </source>
</evidence>
<organism evidence="3 4">
    <name type="scientific">Alkalibacillus filiformis</name>
    <dbReference type="NCBI Taxonomy" id="200990"/>
    <lineage>
        <taxon>Bacteria</taxon>
        <taxon>Bacillati</taxon>
        <taxon>Bacillota</taxon>
        <taxon>Bacilli</taxon>
        <taxon>Bacillales</taxon>
        <taxon>Bacillaceae</taxon>
        <taxon>Alkalibacillus</taxon>
    </lineage>
</organism>
<dbReference type="InterPro" id="IPR052908">
    <property type="entry name" value="AP-4-A_phosphorylase"/>
</dbReference>
<name>A0ABU0DUX7_9BACI</name>
<dbReference type="Pfam" id="PF01230">
    <property type="entry name" value="HIT"/>
    <property type="match status" value="1"/>
</dbReference>
<accession>A0ABU0DUX7</accession>
<dbReference type="Gene3D" id="3.30.428.10">
    <property type="entry name" value="HIT-like"/>
    <property type="match status" value="1"/>
</dbReference>
<gene>
    <name evidence="3" type="ORF">J2R98_001772</name>
</gene>
<dbReference type="PROSITE" id="PS51084">
    <property type="entry name" value="HIT_2"/>
    <property type="match status" value="1"/>
</dbReference>
<dbReference type="PANTHER" id="PTHR42997">
    <property type="entry name" value="HIT FAMILY HYDROLASE"/>
    <property type="match status" value="1"/>
</dbReference>
<evidence type="ECO:0000313" key="4">
    <source>
        <dbReference type="Proteomes" id="UP001236723"/>
    </source>
</evidence>
<evidence type="ECO:0000313" key="3">
    <source>
        <dbReference type="EMBL" id="MDQ0351940.1"/>
    </source>
</evidence>
<feature type="short sequence motif" description="Histidine triad motif" evidence="1">
    <location>
        <begin position="103"/>
        <end position="107"/>
    </location>
</feature>
<proteinExistence type="predicted"/>
<dbReference type="EMBL" id="JAUSUP010000004">
    <property type="protein sequence ID" value="MDQ0351940.1"/>
    <property type="molecule type" value="Genomic_DNA"/>
</dbReference>
<dbReference type="PANTHER" id="PTHR42997:SF1">
    <property type="entry name" value="AP-4-A PHOSPHORYLASE"/>
    <property type="match status" value="1"/>
</dbReference>
<reference evidence="3 4" key="1">
    <citation type="submission" date="2023-07" db="EMBL/GenBank/DDBJ databases">
        <title>Genomic Encyclopedia of Type Strains, Phase IV (KMG-IV): sequencing the most valuable type-strain genomes for metagenomic binning, comparative biology and taxonomic classification.</title>
        <authorList>
            <person name="Goeker M."/>
        </authorList>
    </citation>
    <scope>NUCLEOTIDE SEQUENCE [LARGE SCALE GENOMIC DNA]</scope>
    <source>
        <strain evidence="3 4">DSM 15448</strain>
    </source>
</reference>
<dbReference type="SUPFAM" id="SSF54197">
    <property type="entry name" value="HIT-like"/>
    <property type="match status" value="1"/>
</dbReference>